<accession>J4UW55</accession>
<feature type="region of interest" description="Disordered" evidence="1">
    <location>
        <begin position="593"/>
        <end position="878"/>
    </location>
</feature>
<feature type="region of interest" description="Disordered" evidence="1">
    <location>
        <begin position="427"/>
        <end position="570"/>
    </location>
</feature>
<dbReference type="STRING" id="655819.J4UW55"/>
<sequence>MAGGTQRKTVVAGNGVLFEVVFQNADPSKKPAHGISLSYGGQVYRCSDAASIGSVHTIHTDDEDDEDDCLRNSRGHGKDHSQASHRKPSSSACLKKSPRGSILRSPLAPKPSPKKLRRSRTLSPSHQSRTRSILAPFSNFSRKLSFRRHSYDEDAKTKQDKRQVRQEATKPVIGPRPIVQNIPLGCQQAPPSFVYQKQFPMYHYVPAPHPQPVFGAPPPAYPMAHGAPPNNIAPQCPPALQQLQDHINHLTSIVAANPIDLLAKRELGQLLAERNAFLDSATKKTATTVNPSRVETMKPKKDGVRFIASKKPILDDSGGDELQENAAASIGSSKSSVAPEQHHICSGCGEQRSPSFHRKHPFAKPVHNVCRKCREGKRASSVLNRYHFCDSCGIVRSKEYHHRRGNATSVSGRSKICRKCHLNGNHVRESTNKAPRDYKDLSKDGKRKEVVTSKSVARTASALPRESVKIEPRARSRQSQRQRNSADNNGVLGHDGRSDLGQSTRSTTQPETLYNTVKEESFKSYRPPEISDEDASSNPPVTLESSFHSSSTESFNFQERTVPTTHSPEFPLFDTACESSDASLRSLCASSHNTTSNPYYQPRSTAARPCSPFRPAEAPPPSPSPPSRRPPPPAHHLPPQTSCPSPVEMRSGSSFPDFPGVSGKPRFVDRNQSWPGDMHVPSPSDFSYVSGTGRRVSASDGARSPQPIPPMYDNPRPWTHADAGERFTTGAFGKPPPPTSSFQTSTSPPASPWASFSGPIPQPAADESGGGGSRGAFSHDGSSHAGARKASAFGGCYYRNSSPEPASPDDPPRGFPFRFEKPRSYSRRGGGVRDEFKSTRGAWNVNTGRSAFARRGGGHEDVPEPIIEEPSSPVAKSPLTTPLLLEFHGETSDSGVEFLTDSSDSFSASSSSSSSQESLLASHLGDFSVHNR</sequence>
<feature type="compositionally biased region" description="Low complexity" evidence="1">
    <location>
        <begin position="864"/>
        <end position="873"/>
    </location>
</feature>
<organism evidence="2 3">
    <name type="scientific">Beauveria bassiana (strain ARSEF 2860)</name>
    <name type="common">White muscardine disease fungus</name>
    <name type="synonym">Tritirachium shiotae</name>
    <dbReference type="NCBI Taxonomy" id="655819"/>
    <lineage>
        <taxon>Eukaryota</taxon>
        <taxon>Fungi</taxon>
        <taxon>Dikarya</taxon>
        <taxon>Ascomycota</taxon>
        <taxon>Pezizomycotina</taxon>
        <taxon>Sordariomycetes</taxon>
        <taxon>Hypocreomycetidae</taxon>
        <taxon>Hypocreales</taxon>
        <taxon>Cordycipitaceae</taxon>
        <taxon>Beauveria</taxon>
    </lineage>
</organism>
<reference evidence="2 3" key="1">
    <citation type="journal article" date="2012" name="Sci. Rep.">
        <title>Genomic perspectives on the evolution of fungal entomopathogenicity in Beauveria bassiana.</title>
        <authorList>
            <person name="Xiao G."/>
            <person name="Ying S.H."/>
            <person name="Zheng P."/>
            <person name="Wang Z.L."/>
            <person name="Zhang S."/>
            <person name="Xie X.Q."/>
            <person name="Shang Y."/>
            <person name="St Leger R.J."/>
            <person name="Zhao G.P."/>
            <person name="Wang C."/>
            <person name="Feng M.G."/>
        </authorList>
    </citation>
    <scope>NUCLEOTIDE SEQUENCE [LARGE SCALE GENOMIC DNA]</scope>
    <source>
        <strain evidence="2 3">ARSEF 2860</strain>
    </source>
</reference>
<feature type="compositionally biased region" description="Basic and acidic residues" evidence="1">
    <location>
        <begin position="427"/>
        <end position="451"/>
    </location>
</feature>
<dbReference type="RefSeq" id="XP_008593446.1">
    <property type="nucleotide sequence ID" value="XM_008595224.1"/>
</dbReference>
<feature type="compositionally biased region" description="Polar residues" evidence="1">
    <location>
        <begin position="121"/>
        <end position="131"/>
    </location>
</feature>
<name>J4UW55_BEAB2</name>
<feature type="compositionally biased region" description="Low complexity" evidence="1">
    <location>
        <begin position="901"/>
        <end position="922"/>
    </location>
</feature>
<feature type="region of interest" description="Disordered" evidence="1">
    <location>
        <begin position="901"/>
        <end position="932"/>
    </location>
</feature>
<feature type="compositionally biased region" description="Polar residues" evidence="1">
    <location>
        <begin position="556"/>
        <end position="567"/>
    </location>
</feature>
<protein>
    <submittedName>
        <fullName evidence="2">Uncharacterized protein</fullName>
    </submittedName>
</protein>
<feature type="compositionally biased region" description="Low complexity" evidence="1">
    <location>
        <begin position="740"/>
        <end position="759"/>
    </location>
</feature>
<feature type="compositionally biased region" description="Pro residues" evidence="1">
    <location>
        <begin position="617"/>
        <end position="636"/>
    </location>
</feature>
<dbReference type="EMBL" id="JH725150">
    <property type="protein sequence ID" value="EJP70497.1"/>
    <property type="molecule type" value="Genomic_DNA"/>
</dbReference>
<evidence type="ECO:0000313" key="2">
    <source>
        <dbReference type="EMBL" id="EJP70497.1"/>
    </source>
</evidence>
<dbReference type="OrthoDB" id="5415512at2759"/>
<feature type="region of interest" description="Disordered" evidence="1">
    <location>
        <begin position="57"/>
        <end position="134"/>
    </location>
</feature>
<dbReference type="AlphaFoldDB" id="J4UW55"/>
<feature type="region of interest" description="Disordered" evidence="1">
    <location>
        <begin position="150"/>
        <end position="170"/>
    </location>
</feature>
<dbReference type="HOGENOM" id="CLU_313976_0_0_1"/>
<feature type="compositionally biased region" description="Polar residues" evidence="1">
    <location>
        <begin position="500"/>
        <end position="515"/>
    </location>
</feature>
<dbReference type="GeneID" id="19883139"/>
<feature type="compositionally biased region" description="Low complexity" evidence="1">
    <location>
        <begin position="544"/>
        <end position="555"/>
    </location>
</feature>
<keyword evidence="3" id="KW-1185">Reference proteome</keyword>
<evidence type="ECO:0000313" key="3">
    <source>
        <dbReference type="Proteomes" id="UP000002762"/>
    </source>
</evidence>
<gene>
    <name evidence="2" type="ORF">BBA_00127</name>
</gene>
<evidence type="ECO:0000256" key="1">
    <source>
        <dbReference type="SAM" id="MobiDB-lite"/>
    </source>
</evidence>
<feature type="compositionally biased region" description="Basic and acidic residues" evidence="1">
    <location>
        <begin position="150"/>
        <end position="168"/>
    </location>
</feature>
<proteinExistence type="predicted"/>
<dbReference type="InParanoid" id="J4UW55"/>
<dbReference type="Proteomes" id="UP000002762">
    <property type="component" value="Unassembled WGS sequence"/>
</dbReference>
<feature type="compositionally biased region" description="Polar residues" evidence="1">
    <location>
        <begin position="593"/>
        <end position="604"/>
    </location>
</feature>